<dbReference type="CDD" id="cd05911">
    <property type="entry name" value="Firefly_Luc_like"/>
    <property type="match status" value="1"/>
</dbReference>
<proteinExistence type="predicted"/>
<dbReference type="OrthoDB" id="6509636at2759"/>
<evidence type="ECO:0000259" key="1">
    <source>
        <dbReference type="Pfam" id="PF00501"/>
    </source>
</evidence>
<dbReference type="InterPro" id="IPR042099">
    <property type="entry name" value="ANL_N_sf"/>
</dbReference>
<dbReference type="PANTHER" id="PTHR24096:SF265">
    <property type="entry name" value="ENZYME, PUTATIVE (AFU_ORTHOLOGUE AFUA_5G14270)-RELATED"/>
    <property type="match status" value="1"/>
</dbReference>
<dbReference type="PROSITE" id="PS00455">
    <property type="entry name" value="AMP_BINDING"/>
    <property type="match status" value="1"/>
</dbReference>
<evidence type="ECO:0000313" key="4">
    <source>
        <dbReference type="Proteomes" id="UP000799441"/>
    </source>
</evidence>
<sequence length="551" mass="61622">MPFLAEETYPIPTKDIASWTFDEISYDWDKPIYIEAQNPKNFITARRAKELIRQLVAGFHALPSGLNKGDVISIHSFNDIHYPIFFHGIAAAGGCFAGTNPAYTPGELCHTLKSARVKYVLVQPALLEAMEKACQQAGLPRDRIIIFNPNGEPCPPGYLQWSDLLSHGEKDWIRFNDLETAKNTTAALLFSSGTTGLPKAAILSHYNFVAQQTLVYDTQDRPWTPIRLYALPMFHAAMTPSACCGPLREGGEGYVLPRFDPEAWFWANERYKVTDIAFVPATAIMTVNSPLRYKYSLKSARVAFCGAAPMDKMLQARVQDLMGEGATITQVWGMTETSCICTRFKYPEYDDTGSVGRALVGIDLKLVDDNGRDITDYDIRGELCVRGPTVVRGYFENEEANSRDWDEDGYFHTGDIAFRNRVTKLWYIVDRKKELIKVRANQVAPAELEGVLLTHPDIADAAVIGVPNPESKRYEGDELPRAYIIRRPGEGGKLTETDVHEFTKDKLASFKRLCGGIVFTDAIPKNQSGKILKRTLREQAKKEMAVGSARL</sequence>
<dbReference type="Gene3D" id="3.40.50.12780">
    <property type="entry name" value="N-terminal domain of ligase-like"/>
    <property type="match status" value="1"/>
</dbReference>
<accession>A0A9P4Q297</accession>
<dbReference type="InterPro" id="IPR020845">
    <property type="entry name" value="AMP-binding_CS"/>
</dbReference>
<dbReference type="InterPro" id="IPR045851">
    <property type="entry name" value="AMP-bd_C_sf"/>
</dbReference>
<gene>
    <name evidence="3" type="ORF">K431DRAFT_288000</name>
</gene>
<dbReference type="AlphaFoldDB" id="A0A9P4Q297"/>
<dbReference type="GO" id="GO:0016405">
    <property type="term" value="F:CoA-ligase activity"/>
    <property type="evidence" value="ECO:0007669"/>
    <property type="project" value="TreeGrafter"/>
</dbReference>
<comment type="caution">
    <text evidence="3">The sequence shown here is derived from an EMBL/GenBank/DDBJ whole genome shotgun (WGS) entry which is preliminary data.</text>
</comment>
<dbReference type="PANTHER" id="PTHR24096">
    <property type="entry name" value="LONG-CHAIN-FATTY-ACID--COA LIGASE"/>
    <property type="match status" value="1"/>
</dbReference>
<evidence type="ECO:0000313" key="3">
    <source>
        <dbReference type="EMBL" id="KAF2718043.1"/>
    </source>
</evidence>
<feature type="domain" description="AMP-dependent synthetase/ligase" evidence="1">
    <location>
        <begin position="29"/>
        <end position="395"/>
    </location>
</feature>
<organism evidence="3 4">
    <name type="scientific">Polychaeton citri CBS 116435</name>
    <dbReference type="NCBI Taxonomy" id="1314669"/>
    <lineage>
        <taxon>Eukaryota</taxon>
        <taxon>Fungi</taxon>
        <taxon>Dikarya</taxon>
        <taxon>Ascomycota</taxon>
        <taxon>Pezizomycotina</taxon>
        <taxon>Dothideomycetes</taxon>
        <taxon>Dothideomycetidae</taxon>
        <taxon>Capnodiales</taxon>
        <taxon>Capnodiaceae</taxon>
        <taxon>Polychaeton</taxon>
    </lineage>
</organism>
<dbReference type="Gene3D" id="3.30.300.30">
    <property type="match status" value="1"/>
</dbReference>
<dbReference type="Proteomes" id="UP000799441">
    <property type="component" value="Unassembled WGS sequence"/>
</dbReference>
<keyword evidence="4" id="KW-1185">Reference proteome</keyword>
<name>A0A9P4Q297_9PEZI</name>
<dbReference type="GO" id="GO:0019748">
    <property type="term" value="P:secondary metabolic process"/>
    <property type="evidence" value="ECO:0007669"/>
    <property type="project" value="TreeGrafter"/>
</dbReference>
<reference evidence="3" key="1">
    <citation type="journal article" date="2020" name="Stud. Mycol.">
        <title>101 Dothideomycetes genomes: a test case for predicting lifestyles and emergence of pathogens.</title>
        <authorList>
            <person name="Haridas S."/>
            <person name="Albert R."/>
            <person name="Binder M."/>
            <person name="Bloem J."/>
            <person name="Labutti K."/>
            <person name="Salamov A."/>
            <person name="Andreopoulos B."/>
            <person name="Baker S."/>
            <person name="Barry K."/>
            <person name="Bills G."/>
            <person name="Bluhm B."/>
            <person name="Cannon C."/>
            <person name="Castanera R."/>
            <person name="Culley D."/>
            <person name="Daum C."/>
            <person name="Ezra D."/>
            <person name="Gonzalez J."/>
            <person name="Henrissat B."/>
            <person name="Kuo A."/>
            <person name="Liang C."/>
            <person name="Lipzen A."/>
            <person name="Lutzoni F."/>
            <person name="Magnuson J."/>
            <person name="Mondo S."/>
            <person name="Nolan M."/>
            <person name="Ohm R."/>
            <person name="Pangilinan J."/>
            <person name="Park H.-J."/>
            <person name="Ramirez L."/>
            <person name="Alfaro M."/>
            <person name="Sun H."/>
            <person name="Tritt A."/>
            <person name="Yoshinaga Y."/>
            <person name="Zwiers L.-H."/>
            <person name="Turgeon B."/>
            <person name="Goodwin S."/>
            <person name="Spatafora J."/>
            <person name="Crous P."/>
            <person name="Grigoriev I."/>
        </authorList>
    </citation>
    <scope>NUCLEOTIDE SEQUENCE</scope>
    <source>
        <strain evidence="3">CBS 116435</strain>
    </source>
</reference>
<feature type="domain" description="AMP-binding enzyme C-terminal" evidence="2">
    <location>
        <begin position="447"/>
        <end position="530"/>
    </location>
</feature>
<evidence type="ECO:0000259" key="2">
    <source>
        <dbReference type="Pfam" id="PF13193"/>
    </source>
</evidence>
<dbReference type="Pfam" id="PF00501">
    <property type="entry name" value="AMP-binding"/>
    <property type="match status" value="1"/>
</dbReference>
<dbReference type="EMBL" id="MU003831">
    <property type="protein sequence ID" value="KAF2718043.1"/>
    <property type="molecule type" value="Genomic_DNA"/>
</dbReference>
<dbReference type="Pfam" id="PF13193">
    <property type="entry name" value="AMP-binding_C"/>
    <property type="match status" value="1"/>
</dbReference>
<dbReference type="InterPro" id="IPR000873">
    <property type="entry name" value="AMP-dep_synth/lig_dom"/>
</dbReference>
<protein>
    <submittedName>
        <fullName evidence="3">AMP-binding enzyme</fullName>
    </submittedName>
</protein>
<dbReference type="InterPro" id="IPR025110">
    <property type="entry name" value="AMP-bd_C"/>
</dbReference>
<dbReference type="SUPFAM" id="SSF56801">
    <property type="entry name" value="Acetyl-CoA synthetase-like"/>
    <property type="match status" value="1"/>
</dbReference>